<evidence type="ECO:0000256" key="1">
    <source>
        <dbReference type="PROSITE-ProRule" id="PRU00277"/>
    </source>
</evidence>
<dbReference type="GO" id="GO:0003755">
    <property type="term" value="F:peptidyl-prolyl cis-trans isomerase activity"/>
    <property type="evidence" value="ECO:0007669"/>
    <property type="project" value="UniProtKB-KW"/>
</dbReference>
<proteinExistence type="predicted"/>
<dbReference type="PROSITE" id="PS50059">
    <property type="entry name" value="FKBP_PPIASE"/>
    <property type="match status" value="1"/>
</dbReference>
<dbReference type="PANTHER" id="PTHR47598">
    <property type="entry name" value="PEPTIDYL-PROLYL CIS-TRANS ISOMERASE FKBP17-2, CHLOROPLASTIC"/>
    <property type="match status" value="1"/>
</dbReference>
<gene>
    <name evidence="4" type="ORF">CYMTET_16041</name>
</gene>
<sequence>MPTLKPTLHAHRGLSSLKLVKSAKFARCCRPQDNEAPAEGTAEEKSEVPETPKKSEPLPNLYDPAATISRFLTRRFGIVGGLAFVALLASTEGYEIVKALLERDTEGSGETFTLDSGVSYKDIKVGGGSGPSAGDFVAVQISLSVDEEVLFDTKERGKAIAFVFGKKPFSGARCEGLEEGLSGMKRGGKRELLVPPERAFGEQGVILSNGAKIGPNKEIRYVVELVEVSPAYFVG</sequence>
<dbReference type="Pfam" id="PF00254">
    <property type="entry name" value="FKBP_C"/>
    <property type="match status" value="1"/>
</dbReference>
<dbReference type="SUPFAM" id="SSF54534">
    <property type="entry name" value="FKBP-like"/>
    <property type="match status" value="1"/>
</dbReference>
<dbReference type="PANTHER" id="PTHR47598:SF1">
    <property type="entry name" value="PEPTIDYL-PROLYL CIS-TRANS ISOMERASE FKBP17-2, CHLOROPLASTIC"/>
    <property type="match status" value="1"/>
</dbReference>
<reference evidence="4 5" key="1">
    <citation type="journal article" date="2015" name="Genome Biol. Evol.">
        <title>Comparative Genomics of a Bacterivorous Green Alga Reveals Evolutionary Causalities and Consequences of Phago-Mixotrophic Mode of Nutrition.</title>
        <authorList>
            <person name="Burns J.A."/>
            <person name="Paasch A."/>
            <person name="Narechania A."/>
            <person name="Kim E."/>
        </authorList>
    </citation>
    <scope>NUCLEOTIDE SEQUENCE [LARGE SCALE GENOMIC DNA]</scope>
    <source>
        <strain evidence="4 5">PLY_AMNH</strain>
    </source>
</reference>
<dbReference type="EC" id="5.2.1.8" evidence="1"/>
<dbReference type="EMBL" id="LGRX02006974">
    <property type="protein sequence ID" value="KAK3275849.1"/>
    <property type="molecule type" value="Genomic_DNA"/>
</dbReference>
<keyword evidence="5" id="KW-1185">Reference proteome</keyword>
<dbReference type="InterPro" id="IPR046357">
    <property type="entry name" value="PPIase_dom_sf"/>
</dbReference>
<feature type="domain" description="PPIase FKBP-type" evidence="3">
    <location>
        <begin position="134"/>
        <end position="229"/>
    </location>
</feature>
<dbReference type="InterPro" id="IPR001179">
    <property type="entry name" value="PPIase_FKBP_dom"/>
</dbReference>
<evidence type="ECO:0000256" key="2">
    <source>
        <dbReference type="SAM" id="MobiDB-lite"/>
    </source>
</evidence>
<feature type="compositionally biased region" description="Basic and acidic residues" evidence="2">
    <location>
        <begin position="42"/>
        <end position="56"/>
    </location>
</feature>
<organism evidence="4 5">
    <name type="scientific">Cymbomonas tetramitiformis</name>
    <dbReference type="NCBI Taxonomy" id="36881"/>
    <lineage>
        <taxon>Eukaryota</taxon>
        <taxon>Viridiplantae</taxon>
        <taxon>Chlorophyta</taxon>
        <taxon>Pyramimonadophyceae</taxon>
        <taxon>Pyramimonadales</taxon>
        <taxon>Pyramimonadaceae</taxon>
        <taxon>Cymbomonas</taxon>
    </lineage>
</organism>
<dbReference type="Proteomes" id="UP001190700">
    <property type="component" value="Unassembled WGS sequence"/>
</dbReference>
<feature type="region of interest" description="Disordered" evidence="2">
    <location>
        <begin position="32"/>
        <end position="59"/>
    </location>
</feature>
<dbReference type="GO" id="GO:0009507">
    <property type="term" value="C:chloroplast"/>
    <property type="evidence" value="ECO:0007669"/>
    <property type="project" value="TreeGrafter"/>
</dbReference>
<evidence type="ECO:0000313" key="4">
    <source>
        <dbReference type="EMBL" id="KAK3275849.1"/>
    </source>
</evidence>
<comment type="caution">
    <text evidence="4">The sequence shown here is derived from an EMBL/GenBank/DDBJ whole genome shotgun (WGS) entry which is preliminary data.</text>
</comment>
<dbReference type="InterPro" id="IPR053111">
    <property type="entry name" value="Chloro_FKBP-type_PPIase"/>
</dbReference>
<keyword evidence="1" id="KW-0697">Rotamase</keyword>
<dbReference type="Gene3D" id="3.10.50.40">
    <property type="match status" value="1"/>
</dbReference>
<keyword evidence="1" id="KW-0413">Isomerase</keyword>
<name>A0AAE0GCW2_9CHLO</name>
<comment type="catalytic activity">
    <reaction evidence="1">
        <text>[protein]-peptidylproline (omega=180) = [protein]-peptidylproline (omega=0)</text>
        <dbReference type="Rhea" id="RHEA:16237"/>
        <dbReference type="Rhea" id="RHEA-COMP:10747"/>
        <dbReference type="Rhea" id="RHEA-COMP:10748"/>
        <dbReference type="ChEBI" id="CHEBI:83833"/>
        <dbReference type="ChEBI" id="CHEBI:83834"/>
        <dbReference type="EC" id="5.2.1.8"/>
    </reaction>
</comment>
<evidence type="ECO:0000313" key="5">
    <source>
        <dbReference type="Proteomes" id="UP001190700"/>
    </source>
</evidence>
<accession>A0AAE0GCW2</accession>
<evidence type="ECO:0000259" key="3">
    <source>
        <dbReference type="PROSITE" id="PS50059"/>
    </source>
</evidence>
<protein>
    <recommendedName>
        <fullName evidence="1">peptidylprolyl isomerase</fullName>
        <ecNumber evidence="1">5.2.1.8</ecNumber>
    </recommendedName>
</protein>
<dbReference type="AlphaFoldDB" id="A0AAE0GCW2"/>